<dbReference type="CDD" id="cd08896">
    <property type="entry name" value="SRPBCC_CalC_Aha1-like_3"/>
    <property type="match status" value="1"/>
</dbReference>
<protein>
    <submittedName>
        <fullName evidence="3">Polyketide cyclase</fullName>
    </submittedName>
</protein>
<evidence type="ECO:0000256" key="1">
    <source>
        <dbReference type="ARBA" id="ARBA00006817"/>
    </source>
</evidence>
<evidence type="ECO:0000259" key="2">
    <source>
        <dbReference type="Pfam" id="PF08327"/>
    </source>
</evidence>
<evidence type="ECO:0000313" key="4">
    <source>
        <dbReference type="Proteomes" id="UP000474957"/>
    </source>
</evidence>
<dbReference type="SUPFAM" id="SSF55961">
    <property type="entry name" value="Bet v1-like"/>
    <property type="match status" value="1"/>
</dbReference>
<dbReference type="Pfam" id="PF08327">
    <property type="entry name" value="AHSA1"/>
    <property type="match status" value="1"/>
</dbReference>
<accession>A0A6L5Z4K8</accession>
<keyword evidence="4" id="KW-1185">Reference proteome</keyword>
<sequence length="156" mass="17633">MTDPNPNHVLTLERTLDAPPAKLWRCWTEPDLLKQWFCPAPWTVSEARIALAPGGEFFSVMNGPDGERFENTGVILAVEPERRLVWTDAFRPGWIPAERAFMTAHVGFEGTGDGRCVYVARAMHWSDETLRQHRKMGFHEGWGVAATQLETLAQTL</sequence>
<dbReference type="InterPro" id="IPR013538">
    <property type="entry name" value="ASHA1/2-like_C"/>
</dbReference>
<proteinExistence type="inferred from homology"/>
<comment type="caution">
    <text evidence="3">The sequence shown here is derived from an EMBL/GenBank/DDBJ whole genome shotgun (WGS) entry which is preliminary data.</text>
</comment>
<comment type="similarity">
    <text evidence="1">Belongs to the AHA1 family.</text>
</comment>
<dbReference type="AlphaFoldDB" id="A0A6L5Z4K8"/>
<reference evidence="3 4" key="1">
    <citation type="submission" date="2019-10" db="EMBL/GenBank/DDBJ databases">
        <title>Cognatihalovulum marinum gen. nov. sp. nov., a new member of the family Rhodobacteraceae isolated from deep seawater of the Northwest Indian Ocean.</title>
        <authorList>
            <person name="Ruan C."/>
            <person name="Wang J."/>
            <person name="Zheng X."/>
            <person name="Song L."/>
            <person name="Zhu Y."/>
            <person name="Huang Y."/>
            <person name="Lu Z."/>
            <person name="Du W."/>
            <person name="Huang L."/>
            <person name="Dai X."/>
        </authorList>
    </citation>
    <scope>NUCLEOTIDE SEQUENCE [LARGE SCALE GENOMIC DNA]</scope>
    <source>
        <strain evidence="3 4">2CG4</strain>
    </source>
</reference>
<gene>
    <name evidence="3" type="ORF">GE300_15680</name>
</gene>
<evidence type="ECO:0000313" key="3">
    <source>
        <dbReference type="EMBL" id="MSU91030.1"/>
    </source>
</evidence>
<dbReference type="InterPro" id="IPR023393">
    <property type="entry name" value="START-like_dom_sf"/>
</dbReference>
<dbReference type="Gene3D" id="3.30.530.20">
    <property type="match status" value="1"/>
</dbReference>
<dbReference type="EMBL" id="WIND01000014">
    <property type="protein sequence ID" value="MSU91030.1"/>
    <property type="molecule type" value="Genomic_DNA"/>
</dbReference>
<feature type="domain" description="Activator of Hsp90 ATPase homologue 1/2-like C-terminal" evidence="2">
    <location>
        <begin position="17"/>
        <end position="153"/>
    </location>
</feature>
<organism evidence="3 4">
    <name type="scientific">Halovulum marinum</name>
    <dbReference type="NCBI Taxonomy" id="2662447"/>
    <lineage>
        <taxon>Bacteria</taxon>
        <taxon>Pseudomonadati</taxon>
        <taxon>Pseudomonadota</taxon>
        <taxon>Alphaproteobacteria</taxon>
        <taxon>Rhodobacterales</taxon>
        <taxon>Paracoccaceae</taxon>
        <taxon>Halovulum</taxon>
    </lineage>
</organism>
<dbReference type="Proteomes" id="UP000474957">
    <property type="component" value="Unassembled WGS sequence"/>
</dbReference>
<name>A0A6L5Z4K8_9RHOB</name>